<organism evidence="1 2">
    <name type="scientific">Paraglaciecola psychrophila 170</name>
    <dbReference type="NCBI Taxonomy" id="1129794"/>
    <lineage>
        <taxon>Bacteria</taxon>
        <taxon>Pseudomonadati</taxon>
        <taxon>Pseudomonadota</taxon>
        <taxon>Gammaproteobacteria</taxon>
        <taxon>Alteromonadales</taxon>
        <taxon>Alteromonadaceae</taxon>
        <taxon>Paraglaciecola</taxon>
    </lineage>
</organism>
<dbReference type="InterPro" id="IPR024019">
    <property type="entry name" value="CHP04096"/>
</dbReference>
<keyword evidence="2" id="KW-1185">Reference proteome</keyword>
<dbReference type="PATRIC" id="fig|1129794.4.peg.4709"/>
<dbReference type="STRING" id="1129794.C427_4728"/>
<evidence type="ECO:0008006" key="3">
    <source>
        <dbReference type="Google" id="ProtNLM"/>
    </source>
</evidence>
<dbReference type="AlphaFoldDB" id="K7AC91"/>
<dbReference type="HOGENOM" id="CLU_012555_0_0_6"/>
<accession>K7AC91</accession>
<dbReference type="KEGG" id="gps:C427_4728"/>
<dbReference type="EMBL" id="CP003837">
    <property type="protein sequence ID" value="AGH46827.1"/>
    <property type="molecule type" value="Genomic_DNA"/>
</dbReference>
<dbReference type="NCBIfam" id="TIGR04096">
    <property type="entry name" value="dnd_rel_methyl"/>
    <property type="match status" value="1"/>
</dbReference>
<evidence type="ECO:0000313" key="1">
    <source>
        <dbReference type="EMBL" id="AGH46827.1"/>
    </source>
</evidence>
<proteinExistence type="predicted"/>
<gene>
    <name evidence="1" type="ORF">C427_4728</name>
</gene>
<reference evidence="1 2" key="1">
    <citation type="journal article" date="2013" name="Genome Announc.">
        <title>Complete Genome Sequence of Glaciecola psychrophila Strain 170T.</title>
        <authorList>
            <person name="Yin J."/>
            <person name="Chen J."/>
            <person name="Liu G."/>
            <person name="Yu Y."/>
            <person name="Song L."/>
            <person name="Wang X."/>
            <person name="Qu X."/>
        </authorList>
    </citation>
    <scope>NUCLEOTIDE SEQUENCE [LARGE SCALE GENOMIC DNA]</scope>
    <source>
        <strain evidence="1 2">170</strain>
    </source>
</reference>
<dbReference type="RefSeq" id="WP_007642400.1">
    <property type="nucleotide sequence ID" value="NC_020514.1"/>
</dbReference>
<protein>
    <recommendedName>
        <fullName evidence="3">DNA phosphorothioation-associated methyltransferase</fullName>
    </recommendedName>
</protein>
<evidence type="ECO:0000313" key="2">
    <source>
        <dbReference type="Proteomes" id="UP000011864"/>
    </source>
</evidence>
<dbReference type="eggNOG" id="COG0500">
    <property type="taxonomic scope" value="Bacteria"/>
</dbReference>
<sequence length="667" mass="76590">MDENSFNQLINALPAGKSTPQAIYVHHSILQSTKLLEFINRIQSALKQSSFKWDIAKFSKQSFQFSLLAYPDFDNAAYPELKTSLFIDLSKKHHRINDYSKSDNPPILHRKELMVTKDYPHFDEFTLITQEGELAGLYENTRAIGFKLGWEATIIKAGCELVDGRLFRASAVFDFTEKKIDRHKTAIVRHGLSSPMKFLFNKGYLSGDYSVFDYGCGLGDDLAELHANGIDAAGWDPNFRPDAELANADIVNLGFVLNVIEDVPERIEALHHAFELADRLLIVSCMLISESKLAQMTQYKDGVITSRNTFQKYYFQSELQLFIEDTLEKNAISVGPGIFIVFKDELKEQTYLSSKLKRKLHWQSFNKTPTKSEKLRVLLDQHRELVEAFWNIVLELGRIPAFDEFTQSGLIVETFGSAKKLFNLLMDDEKKAQFEQAKMARKEDYLVYFALGLFSKRKSYKSMPVNKKRDIKALFPSVNAGQEEAKEWLFKIADYDLLQSAVEHAAQYIPSIHNLGHSLLIQTRYINELPIILRVYIGAAAMIYGDWSEADVIKIHVTSGKVTFMVYDDFVNNSIPRMKERVKVKLADQDIDYFDYINEANRPPLLNKHELMAESDNHYVEQKRLDEKLMSLGVVSASGEQHMSVIEFNLQLFSIRKDIKGYRIYDN</sequence>
<name>K7AC91_9ALTE</name>
<dbReference type="Proteomes" id="UP000011864">
    <property type="component" value="Chromosome"/>
</dbReference>
<dbReference type="OrthoDB" id="224775at2"/>